<proteinExistence type="predicted"/>
<sequence length="330" mass="34920">MGLKCLVVAAVVLVVTVVGLVLRGVEKGTRAGTNVLISGIVPCSTGSTIDMAAAPAFAHASLQLECGGKMVAGATTDDAGAFQINLGIVGTDLLINGLLFGRPVQVGRDHPAGRVQCVRVPRRRHGDADAAPLKLLGTDDGSYRVGGLGRVVVQAGGGFTKIAWWCLLRLLTSTRRLEVLDSLVDYNLLSSGSEDRPSSHPDFVRSVAYKKLEPPFSPFAILHLLVLIPTCRRSGKAEALAATKFAAYLSLVLQNARGAKIAFVLLFGCSLVEDWVESLVFLLLSGELQILPTPPIPSPRTGSLVSRKVFEETPRLDSVLFQCAAAMVPA</sequence>
<dbReference type="Proteomes" id="UP001054889">
    <property type="component" value="Unassembled WGS sequence"/>
</dbReference>
<evidence type="ECO:0000256" key="1">
    <source>
        <dbReference type="SAM" id="SignalP"/>
    </source>
</evidence>
<organism evidence="2 3">
    <name type="scientific">Eleusine coracana subsp. coracana</name>
    <dbReference type="NCBI Taxonomy" id="191504"/>
    <lineage>
        <taxon>Eukaryota</taxon>
        <taxon>Viridiplantae</taxon>
        <taxon>Streptophyta</taxon>
        <taxon>Embryophyta</taxon>
        <taxon>Tracheophyta</taxon>
        <taxon>Spermatophyta</taxon>
        <taxon>Magnoliopsida</taxon>
        <taxon>Liliopsida</taxon>
        <taxon>Poales</taxon>
        <taxon>Poaceae</taxon>
        <taxon>PACMAD clade</taxon>
        <taxon>Chloridoideae</taxon>
        <taxon>Cynodonteae</taxon>
        <taxon>Eleusininae</taxon>
        <taxon>Eleusine</taxon>
    </lineage>
</organism>
<feature type="chain" id="PRO_5043573848" evidence="1">
    <location>
        <begin position="20"/>
        <end position="330"/>
    </location>
</feature>
<protein>
    <submittedName>
        <fullName evidence="2">Uncharacterized protein</fullName>
    </submittedName>
</protein>
<dbReference type="PANTHER" id="PTHR34458:SF5">
    <property type="entry name" value="POLLEN OLE E 1 ALLERGEN AND EXTENSIN FAMILY PROTEIN"/>
    <property type="match status" value="1"/>
</dbReference>
<feature type="signal peptide" evidence="1">
    <location>
        <begin position="1"/>
        <end position="19"/>
    </location>
</feature>
<keyword evidence="3" id="KW-1185">Reference proteome</keyword>
<dbReference type="PANTHER" id="PTHR34458">
    <property type="entry name" value="POLLEN OLE E 1 ALLERGEN AND EXTENSIN FAMILY PROTEIN-RELATED"/>
    <property type="match status" value="1"/>
</dbReference>
<reference evidence="2" key="1">
    <citation type="journal article" date="2018" name="DNA Res.">
        <title>Multiple hybrid de novo genome assembly of finger millet, an orphan allotetraploid crop.</title>
        <authorList>
            <person name="Hatakeyama M."/>
            <person name="Aluri S."/>
            <person name="Balachadran M.T."/>
            <person name="Sivarajan S.R."/>
            <person name="Patrignani A."/>
            <person name="Gruter S."/>
            <person name="Poveda L."/>
            <person name="Shimizu-Inatsugi R."/>
            <person name="Baeten J."/>
            <person name="Francoijs K.J."/>
            <person name="Nataraja K.N."/>
            <person name="Reddy Y.A.N."/>
            <person name="Phadnis S."/>
            <person name="Ravikumar R.L."/>
            <person name="Schlapbach R."/>
            <person name="Sreeman S.M."/>
            <person name="Shimizu K.K."/>
        </authorList>
    </citation>
    <scope>NUCLEOTIDE SEQUENCE</scope>
</reference>
<keyword evidence="1" id="KW-0732">Signal</keyword>
<evidence type="ECO:0000313" key="2">
    <source>
        <dbReference type="EMBL" id="GJM98287.1"/>
    </source>
</evidence>
<dbReference type="AlphaFoldDB" id="A0AAV5CIM7"/>
<dbReference type="EMBL" id="BQKI01000007">
    <property type="protein sequence ID" value="GJM98287.1"/>
    <property type="molecule type" value="Genomic_DNA"/>
</dbReference>
<name>A0AAV5CIM7_ELECO</name>
<dbReference type="InterPro" id="IPR040404">
    <property type="entry name" value="Phylloplanin-like"/>
</dbReference>
<accession>A0AAV5CIM7</accession>
<reference evidence="2" key="2">
    <citation type="submission" date="2021-12" db="EMBL/GenBank/DDBJ databases">
        <title>Resequencing data analysis of finger millet.</title>
        <authorList>
            <person name="Hatakeyama M."/>
            <person name="Aluri S."/>
            <person name="Balachadran M.T."/>
            <person name="Sivarajan S.R."/>
            <person name="Poveda L."/>
            <person name="Shimizu-Inatsugi R."/>
            <person name="Schlapbach R."/>
            <person name="Sreeman S.M."/>
            <person name="Shimizu K.K."/>
        </authorList>
    </citation>
    <scope>NUCLEOTIDE SEQUENCE</scope>
</reference>
<evidence type="ECO:0000313" key="3">
    <source>
        <dbReference type="Proteomes" id="UP001054889"/>
    </source>
</evidence>
<comment type="caution">
    <text evidence="2">The sequence shown here is derived from an EMBL/GenBank/DDBJ whole genome shotgun (WGS) entry which is preliminary data.</text>
</comment>
<gene>
    <name evidence="2" type="primary">ga15280</name>
    <name evidence="2" type="ORF">PR202_ga15280</name>
</gene>